<dbReference type="Pfam" id="PF02687">
    <property type="entry name" value="FtsX"/>
    <property type="match status" value="2"/>
</dbReference>
<name>A0ABS8IVX4_9BURK</name>
<dbReference type="PROSITE" id="PS51257">
    <property type="entry name" value="PROKAR_LIPOPROTEIN"/>
    <property type="match status" value="1"/>
</dbReference>
<keyword evidence="4 7" id="KW-0812">Transmembrane</keyword>
<evidence type="ECO:0000256" key="3">
    <source>
        <dbReference type="ARBA" id="ARBA00022475"/>
    </source>
</evidence>
<feature type="transmembrane region" description="Helical" evidence="7">
    <location>
        <begin position="708"/>
        <end position="735"/>
    </location>
</feature>
<evidence type="ECO:0000259" key="9">
    <source>
        <dbReference type="Pfam" id="PF12704"/>
    </source>
</evidence>
<evidence type="ECO:0000313" key="11">
    <source>
        <dbReference type="Proteomes" id="UP001198701"/>
    </source>
</evidence>
<feature type="transmembrane region" description="Helical" evidence="7">
    <location>
        <begin position="315"/>
        <end position="336"/>
    </location>
</feature>
<dbReference type="Proteomes" id="UP001198701">
    <property type="component" value="Unassembled WGS sequence"/>
</dbReference>
<feature type="transmembrane region" description="Helical" evidence="7">
    <location>
        <begin position="658"/>
        <end position="678"/>
    </location>
</feature>
<sequence length="790" mass="86258">MNMLDRKLLRDLRRMWSQALTIALVVACGIGGFLTSLSAVDSLDLARARFYADGRFADVFAGVRRAPNTLAERLREIPGVADVQATHEEIVRVSLPGLADPIIGQLIGLDRQRPHRMNLVSLSSGRMITRQDGVRGDAPIEALVSKGFAEAHRLKPGARLNVLMNGKYRTLEVTGIALSPEFIFAGLWGMPDARGFGVFWVDRDVLAAAYNMDGAFTRAAFKLAPGAAGDGVVAEVTRLLAPYGGREVHDRDDQASHAMLDNEIREQRVLGTVLPAIFLGVAAFLLNVVVARLVSTQREQIATLKALGYPNAAIGLHYLKLVLLIVLLGLVLGVVLGKQLGTMLTGLYAEFFHFPSFEHRILPPLLLTGIGVSVVTACLGTAHAIIATVRLAPAEAMRPPVPAHFRRTLLERLGIERMGPALRMIVRNMERRPARTALSIAGVAAALAIVIMGNFFRDAIDVVLDTQFTLGLRGDITVWTAEPVDDSVRLELARLPGVRQVESTRFVQVTVVNGQRRERTILRGYAPRPELYRIIDVHQKEQLLEGQGLVLTDRMADKLGLRLGDTVRIEVQEGRRRTLLLPLRATVREMFGMNAYLARDELNRLLGDTDVTTGFVLGLEPGAEATVLEASKALPRAAGAWSKGTMLRNMEEITARNIRIMSTILTAFASVIAVGVVYNNARIALSERTWELASLRVLGFTRAEVSALLLGEMAIVIAIALPLGMLLGYGLVQLISELLKSDQFYFPVIVRPRTYAGAALCVLVAGLASALVVRRNIDHLDMVAALKTRE</sequence>
<dbReference type="PANTHER" id="PTHR30489:SF0">
    <property type="entry name" value="LIPOPROTEIN-RELEASING SYSTEM TRANSMEMBRANE PROTEIN LOLE"/>
    <property type="match status" value="1"/>
</dbReference>
<comment type="similarity">
    <text evidence="2">Belongs to the ABC-4 integral membrane protein family. LolC/E subfamily.</text>
</comment>
<protein>
    <submittedName>
        <fullName evidence="10">FtsX-like permease family protein</fullName>
    </submittedName>
</protein>
<dbReference type="Pfam" id="PF12704">
    <property type="entry name" value="MacB_PCD"/>
    <property type="match status" value="1"/>
</dbReference>
<dbReference type="PANTHER" id="PTHR30489">
    <property type="entry name" value="LIPOPROTEIN-RELEASING SYSTEM TRANSMEMBRANE PROTEIN LOLE"/>
    <property type="match status" value="1"/>
</dbReference>
<dbReference type="EMBL" id="JAJHPV010000013">
    <property type="protein sequence ID" value="MCC6072018.1"/>
    <property type="molecule type" value="Genomic_DNA"/>
</dbReference>
<feature type="transmembrane region" description="Helical" evidence="7">
    <location>
        <begin position="437"/>
        <end position="456"/>
    </location>
</feature>
<keyword evidence="5 7" id="KW-1133">Transmembrane helix</keyword>
<evidence type="ECO:0000313" key="10">
    <source>
        <dbReference type="EMBL" id="MCC6072018.1"/>
    </source>
</evidence>
<comment type="caution">
    <text evidence="10">The sequence shown here is derived from an EMBL/GenBank/DDBJ whole genome shotgun (WGS) entry which is preliminary data.</text>
</comment>
<gene>
    <name evidence="10" type="ORF">LMJ30_13755</name>
</gene>
<evidence type="ECO:0000256" key="7">
    <source>
        <dbReference type="SAM" id="Phobius"/>
    </source>
</evidence>
<keyword evidence="6 7" id="KW-0472">Membrane</keyword>
<evidence type="ECO:0000256" key="4">
    <source>
        <dbReference type="ARBA" id="ARBA00022692"/>
    </source>
</evidence>
<feature type="transmembrane region" description="Helical" evidence="7">
    <location>
        <begin position="755"/>
        <end position="773"/>
    </location>
</feature>
<feature type="transmembrane region" description="Helical" evidence="7">
    <location>
        <begin position="365"/>
        <end position="389"/>
    </location>
</feature>
<accession>A0ABS8IVX4</accession>
<feature type="domain" description="ABC3 transporter permease C-terminal" evidence="8">
    <location>
        <begin position="664"/>
        <end position="775"/>
    </location>
</feature>
<evidence type="ECO:0000256" key="1">
    <source>
        <dbReference type="ARBA" id="ARBA00004651"/>
    </source>
</evidence>
<organism evidence="10 11">
    <name type="scientific">Massilia agrisoli</name>
    <dbReference type="NCBI Taxonomy" id="2892444"/>
    <lineage>
        <taxon>Bacteria</taxon>
        <taxon>Pseudomonadati</taxon>
        <taxon>Pseudomonadota</taxon>
        <taxon>Betaproteobacteria</taxon>
        <taxon>Burkholderiales</taxon>
        <taxon>Oxalobacteraceae</taxon>
        <taxon>Telluria group</taxon>
        <taxon>Massilia</taxon>
    </lineage>
</organism>
<keyword evidence="11" id="KW-1185">Reference proteome</keyword>
<evidence type="ECO:0000256" key="2">
    <source>
        <dbReference type="ARBA" id="ARBA00005236"/>
    </source>
</evidence>
<evidence type="ECO:0000259" key="8">
    <source>
        <dbReference type="Pfam" id="PF02687"/>
    </source>
</evidence>
<feature type="transmembrane region" description="Helical" evidence="7">
    <location>
        <begin position="269"/>
        <end position="294"/>
    </location>
</feature>
<proteinExistence type="inferred from homology"/>
<evidence type="ECO:0000256" key="5">
    <source>
        <dbReference type="ARBA" id="ARBA00022989"/>
    </source>
</evidence>
<dbReference type="InterPro" id="IPR003838">
    <property type="entry name" value="ABC3_permease_C"/>
</dbReference>
<evidence type="ECO:0000256" key="6">
    <source>
        <dbReference type="ARBA" id="ARBA00023136"/>
    </source>
</evidence>
<dbReference type="InterPro" id="IPR051447">
    <property type="entry name" value="Lipoprotein-release_system"/>
</dbReference>
<dbReference type="InterPro" id="IPR025857">
    <property type="entry name" value="MacB_PCD"/>
</dbReference>
<feature type="domain" description="ABC3 transporter permease C-terminal" evidence="8">
    <location>
        <begin position="273"/>
        <end position="390"/>
    </location>
</feature>
<reference evidence="10 11" key="1">
    <citation type="submission" date="2021-11" db="EMBL/GenBank/DDBJ databases">
        <authorList>
            <person name="Huq M.A."/>
        </authorList>
    </citation>
    <scope>NUCLEOTIDE SEQUENCE [LARGE SCALE GENOMIC DNA]</scope>
    <source>
        <strain evidence="10 11">MAHUQ-52</strain>
    </source>
</reference>
<keyword evidence="3" id="KW-1003">Cell membrane</keyword>
<comment type="subcellular location">
    <subcellularLocation>
        <location evidence="1">Cell membrane</location>
        <topology evidence="1">Multi-pass membrane protein</topology>
    </subcellularLocation>
</comment>
<feature type="domain" description="MacB-like periplasmic core" evidence="9">
    <location>
        <begin position="23"/>
        <end position="238"/>
    </location>
</feature>